<proteinExistence type="predicted"/>
<dbReference type="AlphaFoldDB" id="A0A3M0HXC8"/>
<evidence type="ECO:0000313" key="2">
    <source>
        <dbReference type="Proteomes" id="UP000270471"/>
    </source>
</evidence>
<dbReference type="Proteomes" id="UP000270471">
    <property type="component" value="Unassembled WGS sequence"/>
</dbReference>
<accession>A0A3M0HXC8</accession>
<organism evidence="1 2">
    <name type="scientific">Streptomyces shenzhenensis</name>
    <dbReference type="NCBI Taxonomy" id="943815"/>
    <lineage>
        <taxon>Bacteria</taxon>
        <taxon>Bacillati</taxon>
        <taxon>Actinomycetota</taxon>
        <taxon>Actinomycetes</taxon>
        <taxon>Kitasatosporales</taxon>
        <taxon>Streptomycetaceae</taxon>
        <taxon>Streptomyces</taxon>
    </lineage>
</organism>
<keyword evidence="2" id="KW-1185">Reference proteome</keyword>
<comment type="caution">
    <text evidence="1">The sequence shown here is derived from an EMBL/GenBank/DDBJ whole genome shotgun (WGS) entry which is preliminary data.</text>
</comment>
<dbReference type="EMBL" id="PENI01000039">
    <property type="protein sequence ID" value="RMB80710.1"/>
    <property type="molecule type" value="Genomic_DNA"/>
</dbReference>
<name>A0A3M0HXC8_9ACTN</name>
<gene>
    <name evidence="1" type="ORF">CTZ28_38960</name>
</gene>
<evidence type="ECO:0000313" key="1">
    <source>
        <dbReference type="EMBL" id="RMB80710.1"/>
    </source>
</evidence>
<dbReference type="OrthoDB" id="3231229at2"/>
<sequence>MGHSDLTEPTLTMLEEALGRRLAGFARAGRAGLVRAGQGLPVAFGRAARKAGLALVTVLPSRNGVPAVLAEHDRRAAGELLLLSHQVRLLEYDPVDRGACVGADESLLRTCCRLLAVWDGSPSNGRDATAHLVAYARSSGLDVEVFWPAGATRECL</sequence>
<dbReference type="Gene3D" id="3.40.50.450">
    <property type="match status" value="1"/>
</dbReference>
<reference evidence="1 2" key="1">
    <citation type="submission" date="2017-11" db="EMBL/GenBank/DDBJ databases">
        <title>Draft genome of actinobacteria isolated from guarana (Paullinia cupana (Mart.) Ducke.</title>
        <authorList>
            <person name="Siqueira K.A."/>
            <person name="Liotti R.G."/>
            <person name="Mendes T.A.O."/>
            <person name="Soares M.A."/>
        </authorList>
    </citation>
    <scope>NUCLEOTIDE SEQUENCE [LARGE SCALE GENOMIC DNA]</scope>
    <source>
        <strain evidence="1 2">193</strain>
    </source>
</reference>
<protein>
    <submittedName>
        <fullName evidence="1">Uncharacterized protein</fullName>
    </submittedName>
</protein>